<dbReference type="GO" id="GO:0005975">
    <property type="term" value="P:carbohydrate metabolic process"/>
    <property type="evidence" value="ECO:0007669"/>
    <property type="project" value="InterPro"/>
</dbReference>
<evidence type="ECO:0000256" key="7">
    <source>
        <dbReference type="ARBA" id="ARBA00033417"/>
    </source>
</evidence>
<comment type="caution">
    <text evidence="10">The sequence shown here is derived from an EMBL/GenBank/DDBJ whole genome shotgun (WGS) entry which is preliminary data.</text>
</comment>
<name>A0AAV8SQU3_9ROSI</name>
<dbReference type="InterPro" id="IPR000490">
    <property type="entry name" value="Glyco_hydro_17"/>
</dbReference>
<keyword evidence="9" id="KW-0732">Signal</keyword>
<dbReference type="InterPro" id="IPR017853">
    <property type="entry name" value="GH"/>
</dbReference>
<dbReference type="PANTHER" id="PTHR32227">
    <property type="entry name" value="GLUCAN ENDO-1,3-BETA-GLUCOSIDASE BG1-RELATED-RELATED"/>
    <property type="match status" value="1"/>
</dbReference>
<evidence type="ECO:0000256" key="5">
    <source>
        <dbReference type="ARBA" id="ARBA00023295"/>
    </source>
</evidence>
<dbReference type="InterPro" id="IPR021109">
    <property type="entry name" value="Peptidase_aspartic_dom_sf"/>
</dbReference>
<keyword evidence="5" id="KW-0326">Glycosidase</keyword>
<dbReference type="Gene3D" id="3.20.20.80">
    <property type="entry name" value="Glycosidases"/>
    <property type="match status" value="1"/>
</dbReference>
<dbReference type="AlphaFoldDB" id="A0AAV8SQU3"/>
<evidence type="ECO:0000313" key="11">
    <source>
        <dbReference type="Proteomes" id="UP001159364"/>
    </source>
</evidence>
<dbReference type="Pfam" id="PF00332">
    <property type="entry name" value="Glyco_hydro_17"/>
    <property type="match status" value="1"/>
</dbReference>
<dbReference type="SUPFAM" id="SSF51445">
    <property type="entry name" value="(Trans)glycosidases"/>
    <property type="match status" value="1"/>
</dbReference>
<dbReference type="GO" id="GO:0004190">
    <property type="term" value="F:aspartic-type endopeptidase activity"/>
    <property type="evidence" value="ECO:0007669"/>
    <property type="project" value="InterPro"/>
</dbReference>
<protein>
    <recommendedName>
        <fullName evidence="3">glucan endo-1,3-beta-D-glucosidase</fullName>
        <ecNumber evidence="3">3.2.1.39</ecNumber>
    </recommendedName>
    <alternativeName>
        <fullName evidence="6">(1-&gt;3)-beta-glucan endohydrolase</fullName>
    </alternativeName>
    <alternativeName>
        <fullName evidence="7">Beta-1,3-endoglucanase</fullName>
    </alternativeName>
</protein>
<dbReference type="GO" id="GO:0006508">
    <property type="term" value="P:proteolysis"/>
    <property type="evidence" value="ECO:0007669"/>
    <property type="project" value="InterPro"/>
</dbReference>
<dbReference type="EMBL" id="JAIWQS010000009">
    <property type="protein sequence ID" value="KAJ8754369.1"/>
    <property type="molecule type" value="Genomic_DNA"/>
</dbReference>
<feature type="signal peptide" evidence="9">
    <location>
        <begin position="1"/>
        <end position="22"/>
    </location>
</feature>
<dbReference type="SUPFAM" id="SSF50630">
    <property type="entry name" value="Acid proteases"/>
    <property type="match status" value="1"/>
</dbReference>
<dbReference type="InterPro" id="IPR044965">
    <property type="entry name" value="Glyco_hydro_17_plant"/>
</dbReference>
<gene>
    <name evidence="10" type="ORF">K2173_002820</name>
</gene>
<dbReference type="EC" id="3.2.1.39" evidence="3"/>
<evidence type="ECO:0000256" key="6">
    <source>
        <dbReference type="ARBA" id="ARBA00033335"/>
    </source>
</evidence>
<feature type="chain" id="PRO_5043384245" description="glucan endo-1,3-beta-D-glucosidase" evidence="9">
    <location>
        <begin position="23"/>
        <end position="283"/>
    </location>
</feature>
<evidence type="ECO:0000256" key="1">
    <source>
        <dbReference type="ARBA" id="ARBA00000382"/>
    </source>
</evidence>
<keyword evidence="11" id="KW-1185">Reference proteome</keyword>
<dbReference type="GO" id="GO:0042973">
    <property type="term" value="F:glucan endo-1,3-beta-D-glucosidase activity"/>
    <property type="evidence" value="ECO:0007669"/>
    <property type="project" value="UniProtKB-EC"/>
</dbReference>
<accession>A0AAV8SQU3</accession>
<evidence type="ECO:0000256" key="3">
    <source>
        <dbReference type="ARBA" id="ARBA00012780"/>
    </source>
</evidence>
<organism evidence="10 11">
    <name type="scientific">Erythroxylum novogranatense</name>
    <dbReference type="NCBI Taxonomy" id="1862640"/>
    <lineage>
        <taxon>Eukaryota</taxon>
        <taxon>Viridiplantae</taxon>
        <taxon>Streptophyta</taxon>
        <taxon>Embryophyta</taxon>
        <taxon>Tracheophyta</taxon>
        <taxon>Spermatophyta</taxon>
        <taxon>Magnoliopsida</taxon>
        <taxon>eudicotyledons</taxon>
        <taxon>Gunneridae</taxon>
        <taxon>Pentapetalae</taxon>
        <taxon>rosids</taxon>
        <taxon>fabids</taxon>
        <taxon>Malpighiales</taxon>
        <taxon>Erythroxylaceae</taxon>
        <taxon>Erythroxylum</taxon>
    </lineage>
</organism>
<dbReference type="InterPro" id="IPR001969">
    <property type="entry name" value="Aspartic_peptidase_AS"/>
</dbReference>
<evidence type="ECO:0000256" key="2">
    <source>
        <dbReference type="ARBA" id="ARBA00008773"/>
    </source>
</evidence>
<evidence type="ECO:0000313" key="10">
    <source>
        <dbReference type="EMBL" id="KAJ8754369.1"/>
    </source>
</evidence>
<evidence type="ECO:0000256" key="4">
    <source>
        <dbReference type="ARBA" id="ARBA00022801"/>
    </source>
</evidence>
<keyword evidence="4" id="KW-0378">Hydrolase</keyword>
<dbReference type="Gene3D" id="2.40.70.10">
    <property type="entry name" value="Acid Proteases"/>
    <property type="match status" value="1"/>
</dbReference>
<comment type="similarity">
    <text evidence="2 8">Belongs to the glycosyl hydrolase 17 family.</text>
</comment>
<evidence type="ECO:0000256" key="9">
    <source>
        <dbReference type="SAM" id="SignalP"/>
    </source>
</evidence>
<evidence type="ECO:0000256" key="8">
    <source>
        <dbReference type="RuleBase" id="RU004335"/>
    </source>
</evidence>
<dbReference type="Proteomes" id="UP001159364">
    <property type="component" value="Linkage Group LG09"/>
</dbReference>
<dbReference type="PROSITE" id="PS00141">
    <property type="entry name" value="ASP_PROTEASE"/>
    <property type="match status" value="1"/>
</dbReference>
<sequence length="283" mass="31310">MDLLSRVIGLLGLLSMVSVVSGIGANWGTQTTHPLPPETIVKLLRENGIQKVKLFDVDYGTLNALAKSGIEVMVGIPNDMLSSLANSVKASERWVSKNVSTHITSNNVNIRYVAVGNEPFLETYNGSYLRTTYPALQNIQSALIKAGLSNQVKVTVSHNADVYESSTGLPSGGDFRTDIHDLMLTIVIHSLEFYHTEIVKLNYERTPLSLGSRKGKIVFDSGSSYTYLPKETYTQLIAYVEQVSEAGLYQDTSDETLPICWRGGFPISCRIFIKHFYSMPYVD</sequence>
<proteinExistence type="inferred from homology"/>
<reference evidence="10 11" key="1">
    <citation type="submission" date="2021-09" db="EMBL/GenBank/DDBJ databases">
        <title>Genomic insights and catalytic innovation underlie evolution of tropane alkaloids biosynthesis.</title>
        <authorList>
            <person name="Wang Y.-J."/>
            <person name="Tian T."/>
            <person name="Huang J.-P."/>
            <person name="Huang S.-X."/>
        </authorList>
    </citation>
    <scope>NUCLEOTIDE SEQUENCE [LARGE SCALE GENOMIC DNA]</scope>
    <source>
        <strain evidence="10">KIB-2018</strain>
        <tissue evidence="10">Leaf</tissue>
    </source>
</reference>
<comment type="catalytic activity">
    <reaction evidence="1">
        <text>Hydrolysis of (1-&gt;3)-beta-D-glucosidic linkages in (1-&gt;3)-beta-D-glucans.</text>
        <dbReference type="EC" id="3.2.1.39"/>
    </reaction>
</comment>